<dbReference type="GO" id="GO:0043190">
    <property type="term" value="C:ATP-binding cassette (ABC) transporter complex"/>
    <property type="evidence" value="ECO:0007669"/>
    <property type="project" value="InterPro"/>
</dbReference>
<feature type="transmembrane region" description="Helical" evidence="10">
    <location>
        <begin position="300"/>
        <end position="324"/>
    </location>
</feature>
<dbReference type="GO" id="GO:0015276">
    <property type="term" value="F:ligand-gated monoatomic ion channel activity"/>
    <property type="evidence" value="ECO:0007669"/>
    <property type="project" value="InterPro"/>
</dbReference>
<accession>A0A6L5YDC7</accession>
<dbReference type="SUPFAM" id="SSF161098">
    <property type="entry name" value="MetI-like"/>
    <property type="match status" value="1"/>
</dbReference>
<dbReference type="EMBL" id="VUNH01000011">
    <property type="protein sequence ID" value="MST56324.1"/>
    <property type="molecule type" value="Genomic_DNA"/>
</dbReference>
<evidence type="ECO:0000256" key="10">
    <source>
        <dbReference type="RuleBase" id="RU363032"/>
    </source>
</evidence>
<evidence type="ECO:0000256" key="4">
    <source>
        <dbReference type="ARBA" id="ARBA00022475"/>
    </source>
</evidence>
<evidence type="ECO:0000256" key="5">
    <source>
        <dbReference type="ARBA" id="ARBA00022692"/>
    </source>
</evidence>
<dbReference type="Pfam" id="PF00497">
    <property type="entry name" value="SBP_bac_3"/>
    <property type="match status" value="1"/>
</dbReference>
<evidence type="ECO:0000256" key="2">
    <source>
        <dbReference type="ARBA" id="ARBA00010333"/>
    </source>
</evidence>
<evidence type="ECO:0000256" key="7">
    <source>
        <dbReference type="ARBA" id="ARBA00022970"/>
    </source>
</evidence>
<dbReference type="InterPro" id="IPR010065">
    <property type="entry name" value="AA_ABC_transptr_permease_3TM"/>
</dbReference>
<dbReference type="Proteomes" id="UP000473699">
    <property type="component" value="Unassembled WGS sequence"/>
</dbReference>
<dbReference type="CDD" id="cd13530">
    <property type="entry name" value="PBP2_peptides_like"/>
    <property type="match status" value="1"/>
</dbReference>
<comment type="caution">
    <text evidence="13">The sequence shown here is derived from an EMBL/GenBank/DDBJ whole genome shotgun (WGS) entry which is preliminary data.</text>
</comment>
<evidence type="ECO:0000256" key="3">
    <source>
        <dbReference type="ARBA" id="ARBA00022448"/>
    </source>
</evidence>
<dbReference type="InterPro" id="IPR035906">
    <property type="entry name" value="MetI-like_sf"/>
</dbReference>
<evidence type="ECO:0000313" key="14">
    <source>
        <dbReference type="Proteomes" id="UP000473699"/>
    </source>
</evidence>
<dbReference type="InterPro" id="IPR001638">
    <property type="entry name" value="Solute-binding_3/MltF_N"/>
</dbReference>
<dbReference type="PROSITE" id="PS01039">
    <property type="entry name" value="SBP_BACTERIAL_3"/>
    <property type="match status" value="1"/>
</dbReference>
<evidence type="ECO:0000256" key="1">
    <source>
        <dbReference type="ARBA" id="ARBA00004651"/>
    </source>
</evidence>
<dbReference type="Gene3D" id="3.40.190.10">
    <property type="entry name" value="Periplasmic binding protein-like II"/>
    <property type="match status" value="2"/>
</dbReference>
<dbReference type="InterPro" id="IPR018313">
    <property type="entry name" value="SBP_3_CS"/>
</dbReference>
<feature type="transmembrane region" description="Helical" evidence="10">
    <location>
        <begin position="336"/>
        <end position="360"/>
    </location>
</feature>
<evidence type="ECO:0000256" key="9">
    <source>
        <dbReference type="ARBA" id="ARBA00023136"/>
    </source>
</evidence>
<keyword evidence="9 10" id="KW-0472">Membrane</keyword>
<dbReference type="GO" id="GO:0006865">
    <property type="term" value="P:amino acid transport"/>
    <property type="evidence" value="ECO:0007669"/>
    <property type="project" value="UniProtKB-KW"/>
</dbReference>
<keyword evidence="6 11" id="KW-0732">Signal</keyword>
<comment type="similarity">
    <text evidence="10">Belongs to the binding-protein-dependent transport system permease family.</text>
</comment>
<dbReference type="SMART" id="SM00062">
    <property type="entry name" value="PBPb"/>
    <property type="match status" value="1"/>
</dbReference>
<keyword evidence="5 10" id="KW-0812">Transmembrane</keyword>
<gene>
    <name evidence="13" type="ORF">FYJ74_09805</name>
</gene>
<dbReference type="PANTHER" id="PTHR30614:SF0">
    <property type="entry name" value="L-CYSTINE TRANSPORT SYSTEM PERMEASE PROTEIN TCYL"/>
    <property type="match status" value="1"/>
</dbReference>
<proteinExistence type="inferred from homology"/>
<organism evidence="13 14">
    <name type="scientific">Pyramidobacter porci</name>
    <dbReference type="NCBI Taxonomy" id="2605789"/>
    <lineage>
        <taxon>Bacteria</taxon>
        <taxon>Thermotogati</taxon>
        <taxon>Synergistota</taxon>
        <taxon>Synergistia</taxon>
        <taxon>Synergistales</taxon>
        <taxon>Dethiosulfovibrionaceae</taxon>
        <taxon>Pyramidobacter</taxon>
    </lineage>
</organism>
<feature type="chain" id="PRO_5026758796" evidence="11">
    <location>
        <begin position="24"/>
        <end position="521"/>
    </location>
</feature>
<sequence length="521" mass="58090">MKRLRTLLCVLPALLAIASPAVTADKPTLRWGGDSEGNVPYMFMDPRDDKIMIGFEIDIVDALAERMGMTPKFVHNGWDNLIPGLNLGLYDIALSGLEITPEHKEEVDFSLPYYKTFLQLVVQRGNPANIKSLQDCVGKRVGTLKQSYAFFTLADAGVDEIRTYDNEINAYQDMAHDRLDAVLMDSPIAIFYAGFNTDLEFVGEPIGEISYGIPVRKGETELLNKLNAALVSIRDDGTLRGIYDRWNMWTPVMAKFFNDDSPARFGPDKFNAWAEYQRQGMTLKQRFERYVGFLPTFGKAAVVTLEVSVCAMSLAIVLGLLLAITRLFAPKLISRLATAYIEIVRGTPVLIQLFFIFYGLPNIGIKLSPFMAGVIGLGMNYAAYEAENYRAGLMAVPRAQMEGALALGMDKRQALRYVVIPQAVRVSLPPVTNDFISLLKDSSLVSMITLIDLTKAYGQLANTYYDYFGIGIMVALIYFLLGLPFVRLARYTERRLAVAIRGNRSGKHGRDATLRPASYHN</sequence>
<dbReference type="RefSeq" id="WP_154529407.1">
    <property type="nucleotide sequence ID" value="NZ_VUNH01000011.1"/>
</dbReference>
<evidence type="ECO:0000256" key="6">
    <source>
        <dbReference type="ARBA" id="ARBA00022729"/>
    </source>
</evidence>
<dbReference type="Pfam" id="PF00528">
    <property type="entry name" value="BPD_transp_1"/>
    <property type="match status" value="1"/>
</dbReference>
<reference evidence="13 14" key="1">
    <citation type="submission" date="2019-08" db="EMBL/GenBank/DDBJ databases">
        <title>In-depth cultivation of the pig gut microbiome towards novel bacterial diversity and tailored functional studies.</title>
        <authorList>
            <person name="Wylensek D."/>
            <person name="Hitch T.C.A."/>
            <person name="Clavel T."/>
        </authorList>
    </citation>
    <scope>NUCLEOTIDE SEQUENCE [LARGE SCALE GENOMIC DNA]</scope>
    <source>
        <strain evidence="13 14">SM-530-WT-4B</strain>
    </source>
</reference>
<dbReference type="CDD" id="cd06261">
    <property type="entry name" value="TM_PBP2"/>
    <property type="match status" value="1"/>
</dbReference>
<dbReference type="InterPro" id="IPR001320">
    <property type="entry name" value="Iontro_rcpt_C"/>
</dbReference>
<dbReference type="Gene3D" id="1.10.3720.10">
    <property type="entry name" value="MetI-like"/>
    <property type="match status" value="1"/>
</dbReference>
<protein>
    <submittedName>
        <fullName evidence="13">ABC transporter permease subunit</fullName>
    </submittedName>
</protein>
<dbReference type="NCBIfam" id="TIGR01726">
    <property type="entry name" value="HEQRo_perm_3TM"/>
    <property type="match status" value="1"/>
</dbReference>
<name>A0A6L5YDC7_9BACT</name>
<comment type="subcellular location">
    <subcellularLocation>
        <location evidence="1 10">Cell membrane</location>
        <topology evidence="1 10">Multi-pass membrane protein</topology>
    </subcellularLocation>
</comment>
<dbReference type="PANTHER" id="PTHR30614">
    <property type="entry name" value="MEMBRANE COMPONENT OF AMINO ACID ABC TRANSPORTER"/>
    <property type="match status" value="1"/>
</dbReference>
<evidence type="ECO:0000256" key="8">
    <source>
        <dbReference type="ARBA" id="ARBA00022989"/>
    </source>
</evidence>
<feature type="signal peptide" evidence="11">
    <location>
        <begin position="1"/>
        <end position="23"/>
    </location>
</feature>
<dbReference type="PROSITE" id="PS50928">
    <property type="entry name" value="ABC_TM1"/>
    <property type="match status" value="1"/>
</dbReference>
<evidence type="ECO:0000256" key="11">
    <source>
        <dbReference type="SAM" id="SignalP"/>
    </source>
</evidence>
<feature type="domain" description="ABC transmembrane type-1" evidence="12">
    <location>
        <begin position="301"/>
        <end position="489"/>
    </location>
</feature>
<dbReference type="SMART" id="SM00079">
    <property type="entry name" value="PBPe"/>
    <property type="match status" value="1"/>
</dbReference>
<keyword evidence="7" id="KW-0029">Amino-acid transport</keyword>
<dbReference type="SUPFAM" id="SSF53850">
    <property type="entry name" value="Periplasmic binding protein-like II"/>
    <property type="match status" value="1"/>
</dbReference>
<dbReference type="InterPro" id="IPR000515">
    <property type="entry name" value="MetI-like"/>
</dbReference>
<feature type="transmembrane region" description="Helical" evidence="10">
    <location>
        <begin position="467"/>
        <end position="486"/>
    </location>
</feature>
<dbReference type="InterPro" id="IPR043429">
    <property type="entry name" value="ArtM/GltK/GlnP/TcyL/YhdX-like"/>
</dbReference>
<dbReference type="AlphaFoldDB" id="A0A6L5YDC7"/>
<keyword evidence="4" id="KW-1003">Cell membrane</keyword>
<evidence type="ECO:0000313" key="13">
    <source>
        <dbReference type="EMBL" id="MST56324.1"/>
    </source>
</evidence>
<evidence type="ECO:0000259" key="12">
    <source>
        <dbReference type="PROSITE" id="PS50928"/>
    </source>
</evidence>
<comment type="similarity">
    <text evidence="2">Belongs to the bacterial solute-binding protein 3 family.</text>
</comment>
<keyword evidence="3 10" id="KW-0813">Transport</keyword>
<keyword evidence="14" id="KW-1185">Reference proteome</keyword>
<keyword evidence="8 10" id="KW-1133">Transmembrane helix</keyword>